<feature type="non-terminal residue" evidence="8">
    <location>
        <position position="187"/>
    </location>
</feature>
<keyword evidence="2" id="KW-0732">Signal</keyword>
<evidence type="ECO:0000256" key="5">
    <source>
        <dbReference type="PROSITE-ProRule" id="PRU00076"/>
    </source>
</evidence>
<dbReference type="SMART" id="SM00179">
    <property type="entry name" value="EGF_CA"/>
    <property type="match status" value="1"/>
</dbReference>
<sequence length="187" mass="19935">VSLLLRSQLEELLGTSVGVEKLQLVSLFVEDVDECQAGVGLCGQEAECFNGVGTYLCRCKKGYEDHSPTKSGTLCIRTPRPGISTFLRHADMLAGAALVVGLVLLVAFGALSVMAVWGRAAGSSPGPEGPAVRAVEEPAMELHALGECLRLDPFQLKLRARPPEWLWSVRAHPDQAGAAIPERPPPL</sequence>
<dbReference type="InterPro" id="IPR049883">
    <property type="entry name" value="NOTCH1_EGF-like"/>
</dbReference>
<evidence type="ECO:0000256" key="1">
    <source>
        <dbReference type="ARBA" id="ARBA00022536"/>
    </source>
</evidence>
<dbReference type="InterPro" id="IPR000742">
    <property type="entry name" value="EGF"/>
</dbReference>
<dbReference type="FunFam" id="2.10.25.10:FF:000038">
    <property type="entry name" value="Fibrillin 2"/>
    <property type="match status" value="1"/>
</dbReference>
<keyword evidence="4" id="KW-1015">Disulfide bond</keyword>
<keyword evidence="6" id="KW-1133">Transmembrane helix</keyword>
<gene>
    <name evidence="8" type="primary">Adgre2</name>
    <name evidence="8" type="ORF">CATFUS_R11922</name>
</gene>
<dbReference type="InterPro" id="IPR001881">
    <property type="entry name" value="EGF-like_Ca-bd_dom"/>
</dbReference>
<comment type="caution">
    <text evidence="8">The sequence shown here is derived from an EMBL/GenBank/DDBJ whole genome shotgun (WGS) entry which is preliminary data.</text>
</comment>
<evidence type="ECO:0000313" key="8">
    <source>
        <dbReference type="EMBL" id="NXQ41669.1"/>
    </source>
</evidence>
<feature type="transmembrane region" description="Helical" evidence="6">
    <location>
        <begin position="93"/>
        <end position="117"/>
    </location>
</feature>
<keyword evidence="6" id="KW-0472">Membrane</keyword>
<dbReference type="InterPro" id="IPR018097">
    <property type="entry name" value="EGF_Ca-bd_CS"/>
</dbReference>
<evidence type="ECO:0000256" key="3">
    <source>
        <dbReference type="ARBA" id="ARBA00022737"/>
    </source>
</evidence>
<accession>A0A7L2CWF3</accession>
<dbReference type="InterPro" id="IPR000152">
    <property type="entry name" value="EGF-type_Asp/Asn_hydroxyl_site"/>
</dbReference>
<protein>
    <submittedName>
        <fullName evidence="8">AGRE2 protein</fullName>
    </submittedName>
</protein>
<evidence type="ECO:0000256" key="4">
    <source>
        <dbReference type="ARBA" id="ARBA00023157"/>
    </source>
</evidence>
<dbReference type="AlphaFoldDB" id="A0A7L2CWF3"/>
<reference evidence="8 9" key="1">
    <citation type="submission" date="2019-09" db="EMBL/GenBank/DDBJ databases">
        <title>Bird 10,000 Genomes (B10K) Project - Family phase.</title>
        <authorList>
            <person name="Zhang G."/>
        </authorList>
    </citation>
    <scope>NUCLEOTIDE SEQUENCE [LARGE SCALE GENOMIC DNA]</scope>
    <source>
        <strain evidence="8">B10K-DU-001-17</strain>
        <tissue evidence="8">Muscle</tissue>
    </source>
</reference>
<dbReference type="EMBL" id="VWYD01009747">
    <property type="protein sequence ID" value="NXQ41669.1"/>
    <property type="molecule type" value="Genomic_DNA"/>
</dbReference>
<dbReference type="GO" id="GO:0005509">
    <property type="term" value="F:calcium ion binding"/>
    <property type="evidence" value="ECO:0007669"/>
    <property type="project" value="InterPro"/>
</dbReference>
<proteinExistence type="predicted"/>
<organism evidence="8 9">
    <name type="scientific">Catharus fuscescens</name>
    <name type="common">Veery</name>
    <name type="synonym">Turdus fuscescens</name>
    <dbReference type="NCBI Taxonomy" id="159581"/>
    <lineage>
        <taxon>Eukaryota</taxon>
        <taxon>Metazoa</taxon>
        <taxon>Chordata</taxon>
        <taxon>Craniata</taxon>
        <taxon>Vertebrata</taxon>
        <taxon>Euteleostomi</taxon>
        <taxon>Archelosauria</taxon>
        <taxon>Archosauria</taxon>
        <taxon>Dinosauria</taxon>
        <taxon>Saurischia</taxon>
        <taxon>Theropoda</taxon>
        <taxon>Coelurosauria</taxon>
        <taxon>Aves</taxon>
        <taxon>Neognathae</taxon>
        <taxon>Neoaves</taxon>
        <taxon>Telluraves</taxon>
        <taxon>Australaves</taxon>
        <taxon>Passeriformes</taxon>
        <taxon>Turdidae</taxon>
        <taxon>Catharus</taxon>
    </lineage>
</organism>
<evidence type="ECO:0000256" key="6">
    <source>
        <dbReference type="SAM" id="Phobius"/>
    </source>
</evidence>
<evidence type="ECO:0000259" key="7">
    <source>
        <dbReference type="PROSITE" id="PS50026"/>
    </source>
</evidence>
<keyword evidence="3" id="KW-0677">Repeat</keyword>
<keyword evidence="6" id="KW-0812">Transmembrane</keyword>
<name>A0A7L2CWF3_CATFU</name>
<evidence type="ECO:0000256" key="2">
    <source>
        <dbReference type="ARBA" id="ARBA00022729"/>
    </source>
</evidence>
<dbReference type="Proteomes" id="UP000519684">
    <property type="component" value="Unassembled WGS sequence"/>
</dbReference>
<comment type="caution">
    <text evidence="5">Lacks conserved residue(s) required for the propagation of feature annotation.</text>
</comment>
<feature type="domain" description="EGF-like" evidence="7">
    <location>
        <begin position="31"/>
        <end position="69"/>
    </location>
</feature>
<dbReference type="PROSITE" id="PS00010">
    <property type="entry name" value="ASX_HYDROXYL"/>
    <property type="match status" value="1"/>
</dbReference>
<keyword evidence="9" id="KW-1185">Reference proteome</keyword>
<dbReference type="PROSITE" id="PS01187">
    <property type="entry name" value="EGF_CA"/>
    <property type="match status" value="1"/>
</dbReference>
<dbReference type="SUPFAM" id="SSF57196">
    <property type="entry name" value="EGF/Laminin"/>
    <property type="match status" value="1"/>
</dbReference>
<dbReference type="Pfam" id="PF07645">
    <property type="entry name" value="EGF_CA"/>
    <property type="match status" value="1"/>
</dbReference>
<keyword evidence="1 5" id="KW-0245">EGF-like domain</keyword>
<dbReference type="PROSITE" id="PS50026">
    <property type="entry name" value="EGF_3"/>
    <property type="match status" value="1"/>
</dbReference>
<dbReference type="Gene3D" id="2.10.25.10">
    <property type="entry name" value="Laminin"/>
    <property type="match status" value="1"/>
</dbReference>
<evidence type="ECO:0000313" key="9">
    <source>
        <dbReference type="Proteomes" id="UP000519684"/>
    </source>
</evidence>
<dbReference type="CDD" id="cd00054">
    <property type="entry name" value="EGF_CA"/>
    <property type="match status" value="1"/>
</dbReference>
<feature type="non-terminal residue" evidence="8">
    <location>
        <position position="1"/>
    </location>
</feature>